<dbReference type="InterPro" id="IPR010259">
    <property type="entry name" value="S8pro/Inhibitor_I9"/>
</dbReference>
<dbReference type="InterPro" id="IPR045051">
    <property type="entry name" value="SBT"/>
</dbReference>
<feature type="active site" description="Charge relay system" evidence="6 7">
    <location>
        <position position="137"/>
    </location>
</feature>
<feature type="domain" description="Inhibitor I9" evidence="10">
    <location>
        <begin position="30"/>
        <end position="107"/>
    </location>
</feature>
<comment type="similarity">
    <text evidence="1 7">Belongs to the peptidase S8 family.</text>
</comment>
<gene>
    <name evidence="12" type="ORF">CTI12_AA283000</name>
</gene>
<feature type="chain" id="PRO_5015786635" description="Subtilisin-like serine endopeptidase family protein" evidence="8">
    <location>
        <begin position="19"/>
        <end position="1128"/>
    </location>
</feature>
<feature type="domain" description="Peptidase S8/S53" evidence="9">
    <location>
        <begin position="129"/>
        <end position="567"/>
    </location>
</feature>
<dbReference type="Gene3D" id="2.60.40.2310">
    <property type="match status" value="1"/>
</dbReference>
<proteinExistence type="inferred from homology"/>
<keyword evidence="3 8" id="KW-0732">Signal</keyword>
<dbReference type="CDD" id="cd04852">
    <property type="entry name" value="Peptidases_S8_3"/>
    <property type="match status" value="1"/>
</dbReference>
<dbReference type="AlphaFoldDB" id="A0A2U1NCG9"/>
<dbReference type="Pfam" id="PF05922">
    <property type="entry name" value="Inhibitor_I9"/>
    <property type="match status" value="2"/>
</dbReference>
<dbReference type="Pfam" id="PF17766">
    <property type="entry name" value="fn3_6"/>
    <property type="match status" value="1"/>
</dbReference>
<evidence type="ECO:0000256" key="2">
    <source>
        <dbReference type="ARBA" id="ARBA00022670"/>
    </source>
</evidence>
<dbReference type="InterPro" id="IPR041469">
    <property type="entry name" value="Subtilisin-like_FN3"/>
</dbReference>
<dbReference type="InterPro" id="IPR034197">
    <property type="entry name" value="Peptidases_S8_3"/>
</dbReference>
<reference evidence="12 13" key="1">
    <citation type="journal article" date="2018" name="Mol. Plant">
        <title>The genome of Artemisia annua provides insight into the evolution of Asteraceae family and artemisinin biosynthesis.</title>
        <authorList>
            <person name="Shen Q."/>
            <person name="Zhang L."/>
            <person name="Liao Z."/>
            <person name="Wang S."/>
            <person name="Yan T."/>
            <person name="Shi P."/>
            <person name="Liu M."/>
            <person name="Fu X."/>
            <person name="Pan Q."/>
            <person name="Wang Y."/>
            <person name="Lv Z."/>
            <person name="Lu X."/>
            <person name="Zhang F."/>
            <person name="Jiang W."/>
            <person name="Ma Y."/>
            <person name="Chen M."/>
            <person name="Hao X."/>
            <person name="Li L."/>
            <person name="Tang Y."/>
            <person name="Lv G."/>
            <person name="Zhou Y."/>
            <person name="Sun X."/>
            <person name="Brodelius P.E."/>
            <person name="Rose J.K.C."/>
            <person name="Tang K."/>
        </authorList>
    </citation>
    <scope>NUCLEOTIDE SEQUENCE [LARGE SCALE GENOMIC DNA]</scope>
    <source>
        <strain evidence="13">cv. Huhao1</strain>
        <tissue evidence="12">Leaf</tissue>
    </source>
</reference>
<evidence type="ECO:0000256" key="8">
    <source>
        <dbReference type="SAM" id="SignalP"/>
    </source>
</evidence>
<feature type="domain" description="Subtilisin-like protease fibronectin type-III" evidence="11">
    <location>
        <begin position="620"/>
        <end position="715"/>
    </location>
</feature>
<dbReference type="InterPro" id="IPR022398">
    <property type="entry name" value="Peptidase_S8_His-AS"/>
</dbReference>
<evidence type="ECO:0000259" key="11">
    <source>
        <dbReference type="Pfam" id="PF17766"/>
    </source>
</evidence>
<evidence type="ECO:0000259" key="10">
    <source>
        <dbReference type="Pfam" id="PF05922"/>
    </source>
</evidence>
<accession>A0A2U1NCG9</accession>
<dbReference type="Proteomes" id="UP000245207">
    <property type="component" value="Unassembled WGS sequence"/>
</dbReference>
<dbReference type="InterPro" id="IPR037045">
    <property type="entry name" value="S8pro/Inhibitor_I9_sf"/>
</dbReference>
<evidence type="ECO:0000256" key="1">
    <source>
        <dbReference type="ARBA" id="ARBA00011073"/>
    </source>
</evidence>
<keyword evidence="13" id="KW-1185">Reference proteome</keyword>
<dbReference type="Gene3D" id="3.40.50.200">
    <property type="entry name" value="Peptidase S8/S53 domain"/>
    <property type="match status" value="2"/>
</dbReference>
<dbReference type="PRINTS" id="PR00723">
    <property type="entry name" value="SUBTILISIN"/>
</dbReference>
<feature type="domain" description="Inhibitor I9" evidence="10">
    <location>
        <begin position="736"/>
        <end position="810"/>
    </location>
</feature>
<feature type="active site" description="Charge relay system" evidence="6 7">
    <location>
        <position position="518"/>
    </location>
</feature>
<evidence type="ECO:0008006" key="14">
    <source>
        <dbReference type="Google" id="ProtNLM"/>
    </source>
</evidence>
<protein>
    <recommendedName>
        <fullName evidence="14">Subtilisin-like serine endopeptidase family protein</fullName>
    </recommendedName>
</protein>
<comment type="caution">
    <text evidence="12">The sequence shown here is derived from an EMBL/GenBank/DDBJ whole genome shotgun (WGS) entry which is preliminary data.</text>
</comment>
<dbReference type="EMBL" id="PKPP01003118">
    <property type="protein sequence ID" value="PWA71209.1"/>
    <property type="molecule type" value="Genomic_DNA"/>
</dbReference>
<dbReference type="Gene3D" id="3.30.70.80">
    <property type="entry name" value="Peptidase S8 propeptide/proteinase inhibitor I9"/>
    <property type="match status" value="2"/>
</dbReference>
<feature type="active site" description="Charge relay system" evidence="6 7">
    <location>
        <position position="196"/>
    </location>
</feature>
<dbReference type="PROSITE" id="PS00137">
    <property type="entry name" value="SUBTILASE_HIS"/>
    <property type="match status" value="2"/>
</dbReference>
<evidence type="ECO:0000313" key="13">
    <source>
        <dbReference type="Proteomes" id="UP000245207"/>
    </source>
</evidence>
<dbReference type="GO" id="GO:0006508">
    <property type="term" value="P:proteolysis"/>
    <property type="evidence" value="ECO:0007669"/>
    <property type="project" value="UniProtKB-KW"/>
</dbReference>
<dbReference type="GO" id="GO:0004252">
    <property type="term" value="F:serine-type endopeptidase activity"/>
    <property type="evidence" value="ECO:0007669"/>
    <property type="project" value="UniProtKB-UniRule"/>
</dbReference>
<dbReference type="Pfam" id="PF00082">
    <property type="entry name" value="Peptidase_S8"/>
    <property type="match status" value="1"/>
</dbReference>
<dbReference type="STRING" id="35608.A0A2U1NCG9"/>
<name>A0A2U1NCG9_ARTAN</name>
<evidence type="ECO:0000256" key="7">
    <source>
        <dbReference type="PROSITE-ProRule" id="PRU01240"/>
    </source>
</evidence>
<dbReference type="PROSITE" id="PS00138">
    <property type="entry name" value="SUBTILASE_SER"/>
    <property type="match status" value="1"/>
</dbReference>
<evidence type="ECO:0000256" key="6">
    <source>
        <dbReference type="PIRSR" id="PIRSR615500-1"/>
    </source>
</evidence>
<dbReference type="OrthoDB" id="4803627at2759"/>
<keyword evidence="2 7" id="KW-0645">Protease</keyword>
<organism evidence="12 13">
    <name type="scientific">Artemisia annua</name>
    <name type="common">Sweet wormwood</name>
    <dbReference type="NCBI Taxonomy" id="35608"/>
    <lineage>
        <taxon>Eukaryota</taxon>
        <taxon>Viridiplantae</taxon>
        <taxon>Streptophyta</taxon>
        <taxon>Embryophyta</taxon>
        <taxon>Tracheophyta</taxon>
        <taxon>Spermatophyta</taxon>
        <taxon>Magnoliopsida</taxon>
        <taxon>eudicotyledons</taxon>
        <taxon>Gunneridae</taxon>
        <taxon>Pentapetalae</taxon>
        <taxon>asterids</taxon>
        <taxon>campanulids</taxon>
        <taxon>Asterales</taxon>
        <taxon>Asteraceae</taxon>
        <taxon>Asteroideae</taxon>
        <taxon>Anthemideae</taxon>
        <taxon>Artemisiinae</taxon>
        <taxon>Artemisia</taxon>
    </lineage>
</organism>
<dbReference type="PROSITE" id="PS51892">
    <property type="entry name" value="SUBTILASE"/>
    <property type="match status" value="1"/>
</dbReference>
<dbReference type="SUPFAM" id="SSF52743">
    <property type="entry name" value="Subtilisin-like"/>
    <property type="match status" value="2"/>
</dbReference>
<evidence type="ECO:0000256" key="5">
    <source>
        <dbReference type="ARBA" id="ARBA00022825"/>
    </source>
</evidence>
<dbReference type="CDD" id="cd02120">
    <property type="entry name" value="PA_subtilisin_like"/>
    <property type="match status" value="1"/>
</dbReference>
<dbReference type="InterPro" id="IPR000209">
    <property type="entry name" value="Peptidase_S8/S53_dom"/>
</dbReference>
<keyword evidence="4 7" id="KW-0378">Hydrolase</keyword>
<dbReference type="InterPro" id="IPR015500">
    <property type="entry name" value="Peptidase_S8_subtilisin-rel"/>
</dbReference>
<keyword evidence="5 7" id="KW-0720">Serine protease</keyword>
<dbReference type="InterPro" id="IPR036852">
    <property type="entry name" value="Peptidase_S8/S53_dom_sf"/>
</dbReference>
<evidence type="ECO:0000256" key="3">
    <source>
        <dbReference type="ARBA" id="ARBA00022729"/>
    </source>
</evidence>
<evidence type="ECO:0000256" key="4">
    <source>
        <dbReference type="ARBA" id="ARBA00022801"/>
    </source>
</evidence>
<evidence type="ECO:0000259" key="9">
    <source>
        <dbReference type="Pfam" id="PF00082"/>
    </source>
</evidence>
<dbReference type="Gene3D" id="3.50.30.30">
    <property type="match status" value="1"/>
</dbReference>
<sequence length="1128" mass="123139">MKMIHLLICCLIVSSSIAASSTIHHQRKVFIAYMGHLPEDDQYSPSLHHSEIINQIIDPTFAEKSLIRSYTRSFNGFAAHLSLEEAEKLTRFSGVLSLIPSKNRKLQTTRSWDFMGFPRGIDRRHAVESDVIMGIFDTGIWPESESFHDKGFGPIPKKWKGECAGGLNFTCNKKVIGARSYSINGTSISARDIRGHGTHVASIAAGNEVKHASFFGLAKGTARGGVPSARIAAYKVCEFECNDADILTAFDDAIADGVDIITIAVALQTQLEPTSDVIALGALHALKRGILTVSCAGNSGPRLFTVNNDAPWLLTVAASNIDRRFIDKVLLGDGSVVAGTSINSFPSSEGKVPIVYGKEVTKNCSEADARSCYQWCLERSRIHGKVVICDVNTGIAAVRTSGALGCIVPNLGNNVSEITKLPAAALSENDFNLVKKYKTSTRNPEAKIFKSEAIRNPDAPVVASDSSRGPSIYFPDIMKPDLTAPGVEILAAFSPLTSPSESSFDHRSTKFSILSGTSVACPHVAAAAVYIKSFHPTWSPSVIKSALMTTARVMDPNDNSDAAFAYGSGHIDPFQATDPGLVYETDIDDYHSLWCHALKASGKSTFTNTTCPEKMELSKINYPSMAVLVEVKSPFVVSFPRTVTNVGQVNATYVASIQKGSSKLNFSVEPRKLEFTSGKQILSFVVTVKGSIEAAESVSLKWTDGIHVVHSPIVVYTGETFSGVERASRPPRFLVFIAYMGHLPEDDQCSPSVHHSEIINQIIDPTFAEKSLIRSYTRSFNGFAAYLSLEEAEKLTRFNGVLSVIPSKNRILQTTRSWDFIGFPRVIDRGTWPECFHDDGFGAVPKKWKGLCAGGINFTCNKKIIGARTYIGVSARDLHGHGTHVASIAAGNEVSADGVDVINISIAPDVPVEISYDPIAVGAYHAMEKGILTVSSSDIDRRLVDMVLLGDGSVLVDTSINAFPSSEGESPLVYGKEVINNCTETDANLTSKFECKKIYLQCNNLMVTHRINRNPEVKISKVRLSKIQLLLLLLHLPPEDRACNPFGLLFVKKDKIRMSSKSWPFVFNYAIARKMDPTHNSYRSRSHISSMDDYHKIWCHASKSVANFTLLNATCTPVKLKLTEINYP</sequence>
<dbReference type="InterPro" id="IPR023828">
    <property type="entry name" value="Peptidase_S8_Ser-AS"/>
</dbReference>
<dbReference type="PANTHER" id="PTHR10795">
    <property type="entry name" value="PROPROTEIN CONVERTASE SUBTILISIN/KEXIN"/>
    <property type="match status" value="1"/>
</dbReference>
<evidence type="ECO:0000313" key="12">
    <source>
        <dbReference type="EMBL" id="PWA71209.1"/>
    </source>
</evidence>
<feature type="signal peptide" evidence="8">
    <location>
        <begin position="1"/>
        <end position="18"/>
    </location>
</feature>